<evidence type="ECO:0000313" key="14">
    <source>
        <dbReference type="Proteomes" id="UP000515145"/>
    </source>
</evidence>
<keyword evidence="6" id="KW-0812">Transmembrane</keyword>
<dbReference type="InParanoid" id="A0A6P7J189"/>
<accession>A0A6P7J189</accession>
<evidence type="ECO:0000256" key="5">
    <source>
        <dbReference type="ARBA" id="ARBA00022679"/>
    </source>
</evidence>
<comment type="subcellular location">
    <subcellularLocation>
        <location evidence="1 13">Golgi apparatus membrane</location>
        <topology evidence="1 13">Single-pass type II membrane protein</topology>
    </subcellularLocation>
</comment>
<evidence type="ECO:0000313" key="15">
    <source>
        <dbReference type="RefSeq" id="XP_028270283.1"/>
    </source>
</evidence>
<dbReference type="Gene3D" id="3.90.550.50">
    <property type="match status" value="1"/>
</dbReference>
<keyword evidence="11" id="KW-0472">Membrane</keyword>
<keyword evidence="4 13" id="KW-0328">Glycosyltransferase</keyword>
<keyword evidence="12" id="KW-0325">Glycoprotein</keyword>
<evidence type="ECO:0000256" key="8">
    <source>
        <dbReference type="ARBA" id="ARBA00022989"/>
    </source>
</evidence>
<keyword evidence="10" id="KW-0443">Lipid metabolism</keyword>
<organism evidence="14 15">
    <name type="scientific">Parambassis ranga</name>
    <name type="common">Indian glassy fish</name>
    <dbReference type="NCBI Taxonomy" id="210632"/>
    <lineage>
        <taxon>Eukaryota</taxon>
        <taxon>Metazoa</taxon>
        <taxon>Chordata</taxon>
        <taxon>Craniata</taxon>
        <taxon>Vertebrata</taxon>
        <taxon>Euteleostomi</taxon>
        <taxon>Actinopterygii</taxon>
        <taxon>Neopterygii</taxon>
        <taxon>Teleostei</taxon>
        <taxon>Neoteleostei</taxon>
        <taxon>Acanthomorphata</taxon>
        <taxon>Ovalentaria</taxon>
        <taxon>Ambassidae</taxon>
        <taxon>Parambassis</taxon>
    </lineage>
</organism>
<dbReference type="OrthoDB" id="5957813at2759"/>
<dbReference type="GO" id="GO:0000139">
    <property type="term" value="C:Golgi membrane"/>
    <property type="evidence" value="ECO:0007669"/>
    <property type="project" value="UniProtKB-SubCell"/>
</dbReference>
<evidence type="ECO:0000256" key="9">
    <source>
        <dbReference type="ARBA" id="ARBA00023034"/>
    </source>
</evidence>
<keyword evidence="7" id="KW-0735">Signal-anchor</keyword>
<keyword evidence="9 13" id="KW-0333">Golgi apparatus</keyword>
<evidence type="ECO:0000256" key="6">
    <source>
        <dbReference type="ARBA" id="ARBA00022692"/>
    </source>
</evidence>
<gene>
    <name evidence="15" type="primary">b3galt8</name>
</gene>
<dbReference type="FunFam" id="3.90.550.50:FF:000001">
    <property type="entry name" value="Hexosyltransferase"/>
    <property type="match status" value="1"/>
</dbReference>
<dbReference type="PANTHER" id="PTHR11214">
    <property type="entry name" value="BETA-1,3-N-ACETYLGLUCOSAMINYLTRANSFERASE"/>
    <property type="match status" value="1"/>
</dbReference>
<keyword evidence="5" id="KW-0808">Transferase</keyword>
<dbReference type="Pfam" id="PF01762">
    <property type="entry name" value="Galactosyl_T"/>
    <property type="match status" value="1"/>
</dbReference>
<dbReference type="GO" id="GO:0006629">
    <property type="term" value="P:lipid metabolic process"/>
    <property type="evidence" value="ECO:0007669"/>
    <property type="project" value="UniProtKB-KW"/>
</dbReference>
<name>A0A6P7J189_9TELE</name>
<keyword evidence="8" id="KW-1133">Transmembrane helix</keyword>
<dbReference type="GO" id="GO:0008499">
    <property type="term" value="F:N-acetyl-beta-D-glucosaminide beta-(1,3)-galactosyltransferase activity"/>
    <property type="evidence" value="ECO:0007669"/>
    <property type="project" value="TreeGrafter"/>
</dbReference>
<evidence type="ECO:0000256" key="7">
    <source>
        <dbReference type="ARBA" id="ARBA00022968"/>
    </source>
</evidence>
<dbReference type="RefSeq" id="XP_028270283.1">
    <property type="nucleotide sequence ID" value="XM_028414482.1"/>
</dbReference>
<comment type="similarity">
    <text evidence="3 13">Belongs to the glycosyltransferase 31 family.</text>
</comment>
<dbReference type="PANTHER" id="PTHR11214:SF361">
    <property type="entry name" value="HEXOSYLTRANSFERASE"/>
    <property type="match status" value="1"/>
</dbReference>
<dbReference type="Proteomes" id="UP000515145">
    <property type="component" value="Chromosome 9"/>
</dbReference>
<dbReference type="EC" id="2.4.1.-" evidence="13"/>
<evidence type="ECO:0000256" key="11">
    <source>
        <dbReference type="ARBA" id="ARBA00023136"/>
    </source>
</evidence>
<evidence type="ECO:0000256" key="12">
    <source>
        <dbReference type="ARBA" id="ARBA00023180"/>
    </source>
</evidence>
<evidence type="ECO:0000256" key="2">
    <source>
        <dbReference type="ARBA" id="ARBA00004922"/>
    </source>
</evidence>
<evidence type="ECO:0000256" key="3">
    <source>
        <dbReference type="ARBA" id="ARBA00008661"/>
    </source>
</evidence>
<dbReference type="GeneID" id="114441517"/>
<evidence type="ECO:0000256" key="1">
    <source>
        <dbReference type="ARBA" id="ARBA00004323"/>
    </source>
</evidence>
<protein>
    <recommendedName>
        <fullName evidence="13">Hexosyltransferase</fullName>
        <ecNumber evidence="13">2.4.1.-</ecNumber>
    </recommendedName>
</protein>
<dbReference type="GO" id="GO:0006493">
    <property type="term" value="P:protein O-linked glycosylation"/>
    <property type="evidence" value="ECO:0007669"/>
    <property type="project" value="TreeGrafter"/>
</dbReference>
<reference evidence="15" key="1">
    <citation type="submission" date="2025-08" db="UniProtKB">
        <authorList>
            <consortium name="RefSeq"/>
        </authorList>
    </citation>
    <scope>IDENTIFICATION</scope>
</reference>
<dbReference type="InterPro" id="IPR002659">
    <property type="entry name" value="Glyco_trans_31"/>
</dbReference>
<comment type="pathway">
    <text evidence="2">Protein modification; protein glycosylation.</text>
</comment>
<dbReference type="AlphaFoldDB" id="A0A6P7J189"/>
<proteinExistence type="inferred from homology"/>
<sequence>MRTTFSWRLVKLLCASAVLVLSARILVSTGIAALSKQTEPSPLPAEDYRLISPHTYQYLLNQPDVCRKKSPFLVFMVPVGPQEAAARQAVRKTWGSSGQDTLTLFYAGLPEGGQLTPQQEQLEEESRHYKDIIQMNFVDSYHNLTIKTMMMMKWLMTHCPTASYAMKVDADIFVNVFYLIRRLKDSPRQGFITGSVIRDGKPRRDPNSRWYLSEELYSEDSFPPYVSGAGYVFSTDLAGRISWASRFVRAIPLEDVYVGLCLHVLAVQPVYSFSLLSLRNLFVIQNLEYDRCTFAGLVIVNGFKPSELLRVWEDFSKGHSKC</sequence>
<dbReference type="CTD" id="100003996"/>
<evidence type="ECO:0000256" key="4">
    <source>
        <dbReference type="ARBA" id="ARBA00022676"/>
    </source>
</evidence>
<evidence type="ECO:0000256" key="13">
    <source>
        <dbReference type="RuleBase" id="RU363063"/>
    </source>
</evidence>
<keyword evidence="14" id="KW-1185">Reference proteome</keyword>
<evidence type="ECO:0000256" key="10">
    <source>
        <dbReference type="ARBA" id="ARBA00023098"/>
    </source>
</evidence>